<dbReference type="RefSeq" id="WP_084611983.1">
    <property type="nucleotide sequence ID" value="NZ_AP018738.1"/>
</dbReference>
<protein>
    <submittedName>
        <fullName evidence="5">Type-1 restriction enzyme EcoKI specificity protein</fullName>
    </submittedName>
</protein>
<keyword evidence="2" id="KW-0680">Restriction system</keyword>
<dbReference type="InterPro" id="IPR052021">
    <property type="entry name" value="Type-I_RS_S_subunit"/>
</dbReference>
<dbReference type="PANTHER" id="PTHR30408">
    <property type="entry name" value="TYPE-1 RESTRICTION ENZYME ECOKI SPECIFICITY PROTEIN"/>
    <property type="match status" value="1"/>
</dbReference>
<dbReference type="InterPro" id="IPR044946">
    <property type="entry name" value="Restrct_endonuc_typeI_TRD_sf"/>
</dbReference>
<gene>
    <name evidence="5" type="ORF">OYT1_ch2358</name>
</gene>
<reference evidence="5 6" key="1">
    <citation type="submission" date="2018-06" db="EMBL/GenBank/DDBJ databases">
        <title>OYT1 Genome Sequencing.</title>
        <authorList>
            <person name="Kato S."/>
            <person name="Itoh T."/>
            <person name="Ohkuma M."/>
        </authorList>
    </citation>
    <scope>NUCLEOTIDE SEQUENCE [LARGE SCALE GENOMIC DNA]</scope>
    <source>
        <strain evidence="5 6">OYT1</strain>
    </source>
</reference>
<organism evidence="5 6">
    <name type="scientific">Ferriphaselus amnicola</name>
    <dbReference type="NCBI Taxonomy" id="1188319"/>
    <lineage>
        <taxon>Bacteria</taxon>
        <taxon>Pseudomonadati</taxon>
        <taxon>Pseudomonadota</taxon>
        <taxon>Betaproteobacteria</taxon>
        <taxon>Nitrosomonadales</taxon>
        <taxon>Gallionellaceae</taxon>
        <taxon>Ferriphaselus</taxon>
    </lineage>
</organism>
<accession>A0A2Z6GE31</accession>
<evidence type="ECO:0000256" key="3">
    <source>
        <dbReference type="ARBA" id="ARBA00023125"/>
    </source>
</evidence>
<dbReference type="Gene3D" id="3.90.220.20">
    <property type="entry name" value="DNA methylase specificity domains"/>
    <property type="match status" value="2"/>
</dbReference>
<dbReference type="Gene3D" id="1.10.287.1120">
    <property type="entry name" value="Bipartite methylase S protein"/>
    <property type="match status" value="1"/>
</dbReference>
<dbReference type="GO" id="GO:0009307">
    <property type="term" value="P:DNA restriction-modification system"/>
    <property type="evidence" value="ECO:0007669"/>
    <property type="project" value="UniProtKB-KW"/>
</dbReference>
<dbReference type="Pfam" id="PF01420">
    <property type="entry name" value="Methylase_S"/>
    <property type="match status" value="1"/>
</dbReference>
<evidence type="ECO:0000313" key="5">
    <source>
        <dbReference type="EMBL" id="BBE51873.1"/>
    </source>
</evidence>
<feature type="domain" description="Type I restriction modification DNA specificity" evidence="4">
    <location>
        <begin position="261"/>
        <end position="414"/>
    </location>
</feature>
<dbReference type="REBASE" id="253827">
    <property type="entry name" value="S.FamOYT1ORF2360P"/>
</dbReference>
<evidence type="ECO:0000256" key="1">
    <source>
        <dbReference type="ARBA" id="ARBA00010923"/>
    </source>
</evidence>
<proteinExistence type="inferred from homology"/>
<dbReference type="SUPFAM" id="SSF116734">
    <property type="entry name" value="DNA methylase specificity domain"/>
    <property type="match status" value="2"/>
</dbReference>
<dbReference type="AlphaFoldDB" id="A0A2Z6GE31"/>
<evidence type="ECO:0000313" key="6">
    <source>
        <dbReference type="Proteomes" id="UP000033070"/>
    </source>
</evidence>
<dbReference type="KEGG" id="fam:OYT1_ch2358"/>
<dbReference type="STRING" id="1188319.OYT1_01505"/>
<dbReference type="PANTHER" id="PTHR30408:SF12">
    <property type="entry name" value="TYPE I RESTRICTION ENZYME MJAVIII SPECIFICITY SUBUNIT"/>
    <property type="match status" value="1"/>
</dbReference>
<dbReference type="Proteomes" id="UP000033070">
    <property type="component" value="Chromosome"/>
</dbReference>
<evidence type="ECO:0000259" key="4">
    <source>
        <dbReference type="Pfam" id="PF01420"/>
    </source>
</evidence>
<dbReference type="GO" id="GO:0003677">
    <property type="term" value="F:DNA binding"/>
    <property type="evidence" value="ECO:0007669"/>
    <property type="project" value="UniProtKB-KW"/>
</dbReference>
<comment type="similarity">
    <text evidence="1">Belongs to the type-I restriction system S methylase family.</text>
</comment>
<dbReference type="InterPro" id="IPR000055">
    <property type="entry name" value="Restrct_endonuc_typeI_TRD"/>
</dbReference>
<keyword evidence="6" id="KW-1185">Reference proteome</keyword>
<evidence type="ECO:0000256" key="2">
    <source>
        <dbReference type="ARBA" id="ARBA00022747"/>
    </source>
</evidence>
<sequence length="443" mass="49164">MSLPRYSEYKDSGVEWLGEVPEHWGIAPFYSVATEREESNVGMQEDNLLSLSYGRIVQKDISSNDGLLPESFETYQIVRPGDIVFRLTDLQNDKRSLRTAIVEETGIITFAYVAAKPTKIESRYLCHLLRAYDVTKVFYSMGGGLRQSMKFSDLKRLPTLLPPPDEQQAIAAFLDRETGKIDALIAEQQRLVVVLAEKRQAVISHAVTKGLNPKAKMKDSGIEWLGEVPEHWDVMRLKHIKALTPNAFVDGPFGSNLKSVHFIDDGDVYVIESNFATQGKLEPSELKTISSEHFESIRRSETKAGDIVIAKIGAQFGKASVLPSIDKPAVVSGNSMKLTVDETVCTTLWAYWQLYILKASGEIDLLNNGSAQPALSLSAMNQLVFLLPQIDEQKIILAFLDTETAKFDTLTAESNRAIALLQERRSALISAAVTGKIDVRQAV</sequence>
<dbReference type="OrthoDB" id="5298944at2"/>
<keyword evidence="3" id="KW-0238">DNA-binding</keyword>
<name>A0A2Z6GE31_9PROT</name>
<dbReference type="EMBL" id="AP018738">
    <property type="protein sequence ID" value="BBE51873.1"/>
    <property type="molecule type" value="Genomic_DNA"/>
</dbReference>